<feature type="compositionally biased region" description="Basic and acidic residues" evidence="1">
    <location>
        <begin position="807"/>
        <end position="829"/>
    </location>
</feature>
<proteinExistence type="predicted"/>
<keyword evidence="3" id="KW-1185">Reference proteome</keyword>
<comment type="caution">
    <text evidence="2">The sequence shown here is derived from an EMBL/GenBank/DDBJ whole genome shotgun (WGS) entry which is preliminary data.</text>
</comment>
<name>A0AAE1IJR7_9HYPO</name>
<dbReference type="Proteomes" id="UP001273209">
    <property type="component" value="Unassembled WGS sequence"/>
</dbReference>
<gene>
    <name evidence="2" type="ORF">Triagg1_2876</name>
</gene>
<accession>A0AAE1IJR7</accession>
<feature type="region of interest" description="Disordered" evidence="1">
    <location>
        <begin position="768"/>
        <end position="829"/>
    </location>
</feature>
<dbReference type="AlphaFoldDB" id="A0AAE1IJR7"/>
<dbReference type="GeneID" id="87917010"/>
<dbReference type="RefSeq" id="XP_062757943.1">
    <property type="nucleotide sequence ID" value="XM_062897105.1"/>
</dbReference>
<evidence type="ECO:0000256" key="1">
    <source>
        <dbReference type="SAM" id="MobiDB-lite"/>
    </source>
</evidence>
<feature type="compositionally biased region" description="Polar residues" evidence="1">
    <location>
        <begin position="372"/>
        <end position="390"/>
    </location>
</feature>
<feature type="region of interest" description="Disordered" evidence="1">
    <location>
        <begin position="363"/>
        <end position="406"/>
    </location>
</feature>
<evidence type="ECO:0000313" key="3">
    <source>
        <dbReference type="Proteomes" id="UP001273209"/>
    </source>
</evidence>
<feature type="region of interest" description="Disordered" evidence="1">
    <location>
        <begin position="553"/>
        <end position="605"/>
    </location>
</feature>
<protein>
    <submittedName>
        <fullName evidence="2">Uncharacterized protein</fullName>
    </submittedName>
</protein>
<feature type="region of interest" description="Disordered" evidence="1">
    <location>
        <begin position="685"/>
        <end position="733"/>
    </location>
</feature>
<evidence type="ECO:0000313" key="2">
    <source>
        <dbReference type="EMBL" id="KAK4078545.1"/>
    </source>
</evidence>
<feature type="compositionally biased region" description="Polar residues" evidence="1">
    <location>
        <begin position="685"/>
        <end position="700"/>
    </location>
</feature>
<feature type="region of interest" description="Disordered" evidence="1">
    <location>
        <begin position="741"/>
        <end position="760"/>
    </location>
</feature>
<organism evidence="2 3">
    <name type="scientific">Trichoderma aggressivum f. europaeum</name>
    <dbReference type="NCBI Taxonomy" id="173218"/>
    <lineage>
        <taxon>Eukaryota</taxon>
        <taxon>Fungi</taxon>
        <taxon>Dikarya</taxon>
        <taxon>Ascomycota</taxon>
        <taxon>Pezizomycotina</taxon>
        <taxon>Sordariomycetes</taxon>
        <taxon>Hypocreomycetidae</taxon>
        <taxon>Hypocreales</taxon>
        <taxon>Hypocreaceae</taxon>
        <taxon>Trichoderma</taxon>
    </lineage>
</organism>
<reference evidence="2" key="1">
    <citation type="submission" date="2023-11" db="EMBL/GenBank/DDBJ databases">
        <title>The genome sequences of three competitors of mushroom-forming fungi.</title>
        <authorList>
            <person name="Beijen E."/>
            <person name="Ohm R.A."/>
        </authorList>
    </citation>
    <scope>NUCLEOTIDE SEQUENCE</scope>
    <source>
        <strain evidence="2">CBS 100526</strain>
    </source>
</reference>
<sequence length="1188" mass="133794">MFCGDSEYDAAALSTAVALLAAPNPSPGSCGVEEFYITCNPPLLPLGVKRIIESAQSACQDKLIEILYEPEIPWFKCITVTEYQTRVSDVIQCLINQLLNQEVRPLEFNVVDPDVREGTYHPDVVSRETNEPLIIPWVVFKSIGDDIHQDFEEYRFPFIMAKMPFKSVWRGLQSSTGVSIDTLLSVFSHVSKSDNAPNHFGDFAFHNSCEMSYNLRENLIYIGSWQSMDLVDRAVRRLQTILNLLSSKPKVSSHLILLEGPAATKLTYRWMSHVGLVQATFAVRSGSLAIAEEYKYLSNAATIRIHARDRAGRWTTDNTVYPLKDTPKLEVGQAFNAFKGYILPTKRKNAKVQIFHDWKHAKDQPIPEPTETRASNTFRGPVHNSQSVPNHSVADDHLKPTSPVSVDNDYRVAQNQELHDDQKLLAYQQPLSSAQLSPKLHDADTFVRSTHRLAITESEYSHIYEPSTTTGPASGLEELESTTQRLFAASDNGQEDLLIFLNDSDEEVPCEDEKLGSEVRSTVADLQAVNEDIIRLERFERSDDLIWLDDDESQAPQAHHSPPKPDSLDIVYEGSPSTHLQSCEPSELETETETETSTIVTESNPLEAQDHAPVHFYTGGMARFGLMDAREHNSTNVPTKAQESVQTGIWTSDLVKLSDTQQHDADDLVDFGLIEEKPKEFFQTMNQRGGRSIINSSQKARSPRRTGLSAHQGPAPRDQNARSTSMTPREPRVDAEFDSNFPVLGAAPESPKQTKQTKPQLRYADAARYPNAPAQRPPRLANANASTSRPHPTPSMESVASSSKAGDSSKEPKPEDCRENDWDVPQEKSDVLRDAENQLKKMSQILELTSGYVSLEVVFGRIYIKQMAPSIVNHTGSGPVFATKDVTDLLNGENFRQDRIGFSPILSTSEGDANMLVGIVPPGETPWNLFEKEIWYDFQCTYFGPRGEESIIIELNAQKFQYRVRGPRHEIFAIHLHCPQRAWDMKARAVRSRALEPEYALECYVKSLVDEMDILVDHKGDVKIQYPDYNGTRELEAITMRRVARYRHGKKKDHSVLTVTMSYSMEESLSSGRRGAEAVRVFACPKTSLNSALPQKYFEASLTSSRLRRHFDQNVNLEYGDKTMWNTDQLEAENVFEDMLRPAFGMVSHMDHIGSSNDTMRGVTDQDAFHESLVEVDVKKKNKKWAFW</sequence>
<dbReference type="EMBL" id="JAWRVG010000008">
    <property type="protein sequence ID" value="KAK4078545.1"/>
    <property type="molecule type" value="Genomic_DNA"/>
</dbReference>